<dbReference type="CDD" id="cd21133">
    <property type="entry name" value="EVE"/>
    <property type="match status" value="1"/>
</dbReference>
<dbReference type="OrthoDB" id="9791347at2"/>
<dbReference type="PATRIC" id="fig|1297742.4.peg.3804"/>
<dbReference type="EMBL" id="CP012109">
    <property type="protein sequence ID" value="AKQ66852.1"/>
    <property type="molecule type" value="Genomic_DNA"/>
</dbReference>
<dbReference type="RefSeq" id="WP_002640293.1">
    <property type="nucleotide sequence ID" value="NZ_CP012109.1"/>
</dbReference>
<evidence type="ECO:0000313" key="3">
    <source>
        <dbReference type="Proteomes" id="UP000009026"/>
    </source>
</evidence>
<dbReference type="InterPro" id="IPR002740">
    <property type="entry name" value="EVE_domain"/>
</dbReference>
<name>A0A0H4XF94_9BACT</name>
<dbReference type="PANTHER" id="PTHR14087:SF7">
    <property type="entry name" value="THYMOCYTE NUCLEAR PROTEIN 1"/>
    <property type="match status" value="1"/>
</dbReference>
<dbReference type="Pfam" id="PF01878">
    <property type="entry name" value="EVE"/>
    <property type="match status" value="1"/>
</dbReference>
<dbReference type="KEGG" id="mym:A176_003764"/>
<dbReference type="InterPro" id="IPR052181">
    <property type="entry name" value="5hmC_binding"/>
</dbReference>
<sequence length="142" mass="15362">MAKPQYWLIKSEPSVYAYAQLAKDGKTEWTGVRNFEARNNIRAMKPGDLCLYYHSNEDKAVVGVAQVLTPPGPDSTAPGEDWAATSMGPVTAFTQPVELATIKAAAALSDFPLVTRGRLSVAPVTATHFKQVLKMGKTVLPK</sequence>
<dbReference type="STRING" id="1297742.A176_003764"/>
<proteinExistence type="predicted"/>
<dbReference type="InterPro" id="IPR047197">
    <property type="entry name" value="THYN1-like_EVE"/>
</dbReference>
<gene>
    <name evidence="2" type="ORF">A176_003764</name>
</gene>
<organism evidence="2 3">
    <name type="scientific">Pseudomyxococcus hansupus</name>
    <dbReference type="NCBI Taxonomy" id="1297742"/>
    <lineage>
        <taxon>Bacteria</taxon>
        <taxon>Pseudomonadati</taxon>
        <taxon>Myxococcota</taxon>
        <taxon>Myxococcia</taxon>
        <taxon>Myxococcales</taxon>
        <taxon>Cystobacterineae</taxon>
        <taxon>Myxococcaceae</taxon>
        <taxon>Pseudomyxococcus</taxon>
    </lineage>
</organism>
<dbReference type="InterPro" id="IPR015947">
    <property type="entry name" value="PUA-like_sf"/>
</dbReference>
<feature type="domain" description="EVE" evidence="1">
    <location>
        <begin position="5"/>
        <end position="135"/>
    </location>
</feature>
<protein>
    <submittedName>
        <fullName evidence="2">RNA-binding protein</fullName>
    </submittedName>
</protein>
<dbReference type="Gene3D" id="3.10.590.10">
    <property type="entry name" value="ph1033 like domains"/>
    <property type="match status" value="1"/>
</dbReference>
<keyword evidence="3" id="KW-1185">Reference proteome</keyword>
<accession>A0A0H4XF94</accession>
<reference evidence="2 3" key="1">
    <citation type="journal article" date="2016" name="PLoS ONE">
        <title>Complete Genome Sequence and Comparative Genomics of a Novel Myxobacterium Myxococcus hansupus.</title>
        <authorList>
            <person name="Sharma G."/>
            <person name="Narwani T."/>
            <person name="Subramanian S."/>
        </authorList>
    </citation>
    <scope>NUCLEOTIDE SEQUENCE [LARGE SCALE GENOMIC DNA]</scope>
    <source>
        <strain evidence="3">mixupus</strain>
    </source>
</reference>
<dbReference type="SUPFAM" id="SSF88697">
    <property type="entry name" value="PUA domain-like"/>
    <property type="match status" value="1"/>
</dbReference>
<dbReference type="Proteomes" id="UP000009026">
    <property type="component" value="Chromosome"/>
</dbReference>
<dbReference type="eggNOG" id="COG2947">
    <property type="taxonomic scope" value="Bacteria"/>
</dbReference>
<evidence type="ECO:0000313" key="2">
    <source>
        <dbReference type="EMBL" id="AKQ66852.1"/>
    </source>
</evidence>
<evidence type="ECO:0000259" key="1">
    <source>
        <dbReference type="Pfam" id="PF01878"/>
    </source>
</evidence>
<dbReference type="PANTHER" id="PTHR14087">
    <property type="entry name" value="THYMOCYTE NUCLEAR PROTEIN 1"/>
    <property type="match status" value="1"/>
</dbReference>
<dbReference type="AlphaFoldDB" id="A0A0H4XF94"/>